<reference evidence="2 3" key="1">
    <citation type="submission" date="2019-03" db="EMBL/GenBank/DDBJ databases">
        <title>Halomonas marinisediminis sp. nov., a moderately halophilic bacterium isolated from the Bohai Gulf.</title>
        <authorList>
            <person name="Ji X."/>
        </authorList>
    </citation>
    <scope>NUCLEOTIDE SEQUENCE [LARGE SCALE GENOMIC DNA]</scope>
    <source>
        <strain evidence="2 3">204</strain>
    </source>
</reference>
<keyword evidence="3" id="KW-1185">Reference proteome</keyword>
<evidence type="ECO:0000313" key="3">
    <source>
        <dbReference type="Proteomes" id="UP000294823"/>
    </source>
</evidence>
<name>A0ABY2D3D9_9GAMM</name>
<organism evidence="2 3">
    <name type="scientific">Halomonas marinisediminis</name>
    <dbReference type="NCBI Taxonomy" id="2546095"/>
    <lineage>
        <taxon>Bacteria</taxon>
        <taxon>Pseudomonadati</taxon>
        <taxon>Pseudomonadota</taxon>
        <taxon>Gammaproteobacteria</taxon>
        <taxon>Oceanospirillales</taxon>
        <taxon>Halomonadaceae</taxon>
        <taxon>Halomonas</taxon>
    </lineage>
</organism>
<dbReference type="Pfam" id="PF01653">
    <property type="entry name" value="DNA_ligase_aden"/>
    <property type="match status" value="1"/>
</dbReference>
<dbReference type="Gene3D" id="3.30.1490.70">
    <property type="match status" value="1"/>
</dbReference>
<dbReference type="InterPro" id="IPR013839">
    <property type="entry name" value="DNAligase_adenylation"/>
</dbReference>
<dbReference type="EMBL" id="SLTR01000124">
    <property type="protein sequence ID" value="TDA93907.1"/>
    <property type="molecule type" value="Genomic_DNA"/>
</dbReference>
<accession>A0ABY2D3D9</accession>
<sequence length="111" mass="12301">PIDDIPHRLDGAPEVLEVRGEVYMSHADVAELNARQAETGSKTFANPRNAAAGSLRQLDAEITRARPLKFFAYAWGEISAPLAETQTETLARFREFGFTINPLTVRCETPE</sequence>
<feature type="domain" description="NAD-dependent DNA ligase adenylation" evidence="1">
    <location>
        <begin position="2"/>
        <end position="109"/>
    </location>
</feature>
<feature type="non-terminal residue" evidence="2">
    <location>
        <position position="111"/>
    </location>
</feature>
<comment type="caution">
    <text evidence="2">The sequence shown here is derived from an EMBL/GenBank/DDBJ whole genome shotgun (WGS) entry which is preliminary data.</text>
</comment>
<proteinExistence type="predicted"/>
<dbReference type="SUPFAM" id="SSF56091">
    <property type="entry name" value="DNA ligase/mRNA capping enzyme, catalytic domain"/>
    <property type="match status" value="1"/>
</dbReference>
<protein>
    <submittedName>
        <fullName evidence="2">NAD-dependent DNA ligase LigA</fullName>
    </submittedName>
</protein>
<keyword evidence="2" id="KW-0436">Ligase</keyword>
<gene>
    <name evidence="2" type="ORF">E0702_16085</name>
</gene>
<evidence type="ECO:0000259" key="1">
    <source>
        <dbReference type="Pfam" id="PF01653"/>
    </source>
</evidence>
<dbReference type="Gene3D" id="3.30.470.30">
    <property type="entry name" value="DNA ligase/mRNA capping enzyme"/>
    <property type="match status" value="1"/>
</dbReference>
<dbReference type="GO" id="GO:0016874">
    <property type="term" value="F:ligase activity"/>
    <property type="evidence" value="ECO:0007669"/>
    <property type="project" value="UniProtKB-KW"/>
</dbReference>
<feature type="non-terminal residue" evidence="2">
    <location>
        <position position="1"/>
    </location>
</feature>
<evidence type="ECO:0000313" key="2">
    <source>
        <dbReference type="EMBL" id="TDA93907.1"/>
    </source>
</evidence>
<dbReference type="Proteomes" id="UP000294823">
    <property type="component" value="Unassembled WGS sequence"/>
</dbReference>